<protein>
    <submittedName>
        <fullName evidence="2">Uncharacterized protein</fullName>
    </submittedName>
</protein>
<feature type="transmembrane region" description="Helical" evidence="1">
    <location>
        <begin position="285"/>
        <end position="308"/>
    </location>
</feature>
<keyword evidence="1" id="KW-1133">Transmembrane helix</keyword>
<accession>A0AAJ1R1F4</accession>
<organism evidence="2 3">
    <name type="scientific">Chryseobacterium gambrini</name>
    <dbReference type="NCBI Taxonomy" id="373672"/>
    <lineage>
        <taxon>Bacteria</taxon>
        <taxon>Pseudomonadati</taxon>
        <taxon>Bacteroidota</taxon>
        <taxon>Flavobacteriia</taxon>
        <taxon>Flavobacteriales</taxon>
        <taxon>Weeksellaceae</taxon>
        <taxon>Chryseobacterium group</taxon>
        <taxon>Chryseobacterium</taxon>
    </lineage>
</organism>
<dbReference type="EMBL" id="JAUHGV010000005">
    <property type="protein sequence ID" value="MDN4012071.1"/>
    <property type="molecule type" value="Genomic_DNA"/>
</dbReference>
<evidence type="ECO:0000256" key="1">
    <source>
        <dbReference type="SAM" id="Phobius"/>
    </source>
</evidence>
<dbReference type="RefSeq" id="WP_214587811.1">
    <property type="nucleotide sequence ID" value="NZ_JAUHGV010000005.1"/>
</dbReference>
<name>A0AAJ1R1F4_9FLAO</name>
<reference evidence="2" key="1">
    <citation type="submission" date="2023-06" db="EMBL/GenBank/DDBJ databases">
        <title>Two Chryseobacterium gambrini strains from China.</title>
        <authorList>
            <person name="Zeng J."/>
            <person name="Wu Y."/>
        </authorList>
    </citation>
    <scope>NUCLEOTIDE SEQUENCE</scope>
    <source>
        <strain evidence="2">SQ219</strain>
    </source>
</reference>
<proteinExistence type="predicted"/>
<comment type="caution">
    <text evidence="2">The sequence shown here is derived from an EMBL/GenBank/DDBJ whole genome shotgun (WGS) entry which is preliminary data.</text>
</comment>
<sequence>MKKIILFLMFSCFLTAQKIQYIELKNNIKDKNHIAKSFTLLDKRKDKTIGIVSHRKDPYEVKFEKDDLEKLFTEWFAENNKETGKTDYYLILEELAVKDIPTERSQMGHLQMKMVTFLKRNDKYYFLKKFNISKDFMQRDHAYITRAIAARISAELSNIINDSYDVKALNYPIAENELEDYEKNITEKMPIYKADSLTNGVYMDFRSFVDQKKDLELIVRKNNEGKIKGVKRIDGYDNFKDYFAVIDNGIAYKKTPTSLIEIEKDEEGYFITAAAEELFPEQTNYYAAGAAGGGLITALAVSVIDLAISRIRKQNAKYYRVGIDMLTGEYILPANFDKNK</sequence>
<dbReference type="Proteomes" id="UP001225933">
    <property type="component" value="Unassembled WGS sequence"/>
</dbReference>
<evidence type="ECO:0000313" key="3">
    <source>
        <dbReference type="Proteomes" id="UP001225933"/>
    </source>
</evidence>
<dbReference type="AlphaFoldDB" id="A0AAJ1R1F4"/>
<keyword evidence="1" id="KW-0812">Transmembrane</keyword>
<keyword evidence="1" id="KW-0472">Membrane</keyword>
<evidence type="ECO:0000313" key="2">
    <source>
        <dbReference type="EMBL" id="MDN4012071.1"/>
    </source>
</evidence>
<gene>
    <name evidence="2" type="ORF">QX233_06350</name>
</gene>